<gene>
    <name evidence="3" type="ORF">C12CBH8_02890</name>
</gene>
<dbReference type="EMBL" id="AP023321">
    <property type="protein sequence ID" value="BCI59650.1"/>
    <property type="molecule type" value="Genomic_DNA"/>
</dbReference>
<dbReference type="GO" id="GO:1904680">
    <property type="term" value="F:peptide transmembrane transporter activity"/>
    <property type="evidence" value="ECO:0007669"/>
    <property type="project" value="TreeGrafter"/>
</dbReference>
<evidence type="ECO:0000313" key="3">
    <source>
        <dbReference type="EMBL" id="BCI59650.1"/>
    </source>
</evidence>
<dbReference type="Gene3D" id="3.40.190.10">
    <property type="entry name" value="Periplasmic binding protein-like II"/>
    <property type="match status" value="1"/>
</dbReference>
<dbReference type="AlphaFoldDB" id="A0A7I8CYT1"/>
<evidence type="ECO:0000256" key="1">
    <source>
        <dbReference type="SAM" id="SignalP"/>
    </source>
</evidence>
<feature type="domain" description="Solute-binding protein family 5" evidence="2">
    <location>
        <begin position="86"/>
        <end position="451"/>
    </location>
</feature>
<feature type="signal peptide" evidence="1">
    <location>
        <begin position="1"/>
        <end position="29"/>
    </location>
</feature>
<reference evidence="4" key="1">
    <citation type="submission" date="2020-07" db="EMBL/GenBank/DDBJ databases">
        <title>Complete genome sequencing of Clostridia bacterium strain 12CBH8.</title>
        <authorList>
            <person name="Sakamoto M."/>
            <person name="Murakami T."/>
            <person name="Mori H."/>
        </authorList>
    </citation>
    <scope>NUCLEOTIDE SEQUENCE [LARGE SCALE GENOMIC DNA]</scope>
    <source>
        <strain evidence="4">12CBH8</strain>
    </source>
</reference>
<dbReference type="Pfam" id="PF00496">
    <property type="entry name" value="SBP_bac_5"/>
    <property type="match status" value="1"/>
</dbReference>
<name>A0A7I8CYT1_9FIRM</name>
<dbReference type="GO" id="GO:0042597">
    <property type="term" value="C:periplasmic space"/>
    <property type="evidence" value="ECO:0007669"/>
    <property type="project" value="UniProtKB-ARBA"/>
</dbReference>
<dbReference type="Gene3D" id="3.10.105.10">
    <property type="entry name" value="Dipeptide-binding Protein, Domain 3"/>
    <property type="match status" value="1"/>
</dbReference>
<dbReference type="KEGG" id="sman:C12CBH8_02890"/>
<dbReference type="InterPro" id="IPR039424">
    <property type="entry name" value="SBP_5"/>
</dbReference>
<dbReference type="RefSeq" id="WP_191229429.1">
    <property type="nucleotide sequence ID" value="NZ_AP023321.1"/>
</dbReference>
<sequence>MKKSKLARLLAAVCCFAMLLTACSSPAPSGSESTPPSSSEPETEEKVLTFAIGAETTTLSTLYMNNSLCCTSMLVYENLVDFDNGEIVPGLAESWEYNDDQTELTFHLRQGVTFHNGEPFNAEAVKTNLEHKQSNPSFYTLKGITDITEMEIVDDYTITLHYDHPFYAYLQDFCWPDVNPMSAPEFIIPGDFQTISGVAGTGPYIYDEYVAGEYTRFVRNEDYWGEKPYWDEIIVKYIPDSTSRLQALQTGEIDMIYGGSLLSYEEYDQALAMDGIAGQMADKDTRVQVITTNATRPYMSDLRVRQAVAYAIDKEELSLAISNGYEPPADIPATRDTPYADIELETTYDYNPDKANQLLDEAGWVMNESTGIREKDGEPLNLLLTLEADHNAVSMPTAEVIKSQLAEVGIDVTIYGTEQMQWYADYLEGKFDLTLWHCQFAFASPHCWFTPMDSMVPQTPSLPGIEGSDEFLATIKDLTNMVDEQEVRDTYTYLFNFDVGTVLDIPLTYQKDMIVYNTDKISGYTFTGTPYFFDILSLKPAE</sequence>
<dbReference type="GO" id="GO:0043190">
    <property type="term" value="C:ATP-binding cassette (ABC) transporter complex"/>
    <property type="evidence" value="ECO:0007669"/>
    <property type="project" value="InterPro"/>
</dbReference>
<dbReference type="PROSITE" id="PS51257">
    <property type="entry name" value="PROKAR_LIPOPROTEIN"/>
    <property type="match status" value="1"/>
</dbReference>
<evidence type="ECO:0000259" key="2">
    <source>
        <dbReference type="Pfam" id="PF00496"/>
    </source>
</evidence>
<feature type="chain" id="PRO_5039545991" evidence="1">
    <location>
        <begin position="30"/>
        <end position="542"/>
    </location>
</feature>
<accession>A0A7I8CYT1</accession>
<protein>
    <submittedName>
        <fullName evidence="3">Nickel ABC transporter, nickel/metallophore periplasmic binding protein</fullName>
    </submittedName>
</protein>
<dbReference type="PIRSF" id="PIRSF002741">
    <property type="entry name" value="MppA"/>
    <property type="match status" value="1"/>
</dbReference>
<organism evidence="3 4">
    <name type="scientific">Solibaculum mannosilyticum</name>
    <dbReference type="NCBI Taxonomy" id="2780922"/>
    <lineage>
        <taxon>Bacteria</taxon>
        <taxon>Bacillati</taxon>
        <taxon>Bacillota</taxon>
        <taxon>Clostridia</taxon>
        <taxon>Eubacteriales</taxon>
        <taxon>Oscillospiraceae</taxon>
        <taxon>Solibaculum</taxon>
    </lineage>
</organism>
<dbReference type="InterPro" id="IPR030678">
    <property type="entry name" value="Peptide/Ni-bd"/>
</dbReference>
<keyword evidence="4" id="KW-1185">Reference proteome</keyword>
<evidence type="ECO:0000313" key="4">
    <source>
        <dbReference type="Proteomes" id="UP000593890"/>
    </source>
</evidence>
<dbReference type="GO" id="GO:0015833">
    <property type="term" value="P:peptide transport"/>
    <property type="evidence" value="ECO:0007669"/>
    <property type="project" value="TreeGrafter"/>
</dbReference>
<dbReference type="Proteomes" id="UP000593890">
    <property type="component" value="Chromosome"/>
</dbReference>
<keyword evidence="1" id="KW-0732">Signal</keyword>
<dbReference type="PANTHER" id="PTHR30290">
    <property type="entry name" value="PERIPLASMIC BINDING COMPONENT OF ABC TRANSPORTER"/>
    <property type="match status" value="1"/>
</dbReference>
<proteinExistence type="predicted"/>
<dbReference type="SUPFAM" id="SSF53850">
    <property type="entry name" value="Periplasmic binding protein-like II"/>
    <property type="match status" value="1"/>
</dbReference>
<dbReference type="InterPro" id="IPR000914">
    <property type="entry name" value="SBP_5_dom"/>
</dbReference>